<dbReference type="PANTHER" id="PTHR44329:SF288">
    <property type="entry name" value="MITOGEN-ACTIVATED PROTEIN KINASE KINASE KINASE 20"/>
    <property type="match status" value="1"/>
</dbReference>
<keyword evidence="8" id="KW-0812">Transmembrane</keyword>
<gene>
    <name evidence="10" type="ORF">ACOF00016_LOCUS3779</name>
    <name evidence="11" type="ORF">ACOF00016_LOCUS3782</name>
</gene>
<evidence type="ECO:0000313" key="10">
    <source>
        <dbReference type="EMBL" id="CAE0405816.1"/>
    </source>
</evidence>
<dbReference type="PRINTS" id="PR00109">
    <property type="entry name" value="TYRKINASE"/>
</dbReference>
<dbReference type="InterPro" id="IPR051681">
    <property type="entry name" value="Ser/Thr_Kinases-Pseudokinases"/>
</dbReference>
<feature type="region of interest" description="Disordered" evidence="7">
    <location>
        <begin position="320"/>
        <end position="343"/>
    </location>
</feature>
<name>A0A6S8IK00_9STRA</name>
<dbReference type="InterPro" id="IPR000719">
    <property type="entry name" value="Prot_kinase_dom"/>
</dbReference>
<feature type="binding site" evidence="6">
    <location>
        <position position="673"/>
    </location>
    <ligand>
        <name>ATP</name>
        <dbReference type="ChEBI" id="CHEBI:30616"/>
    </ligand>
</feature>
<dbReference type="EMBL" id="HBIM01004423">
    <property type="protein sequence ID" value="CAE0405819.1"/>
    <property type="molecule type" value="Transcribed_RNA"/>
</dbReference>
<keyword evidence="5 6" id="KW-0067">ATP-binding</keyword>
<proteinExistence type="predicted"/>
<dbReference type="Pfam" id="PF07714">
    <property type="entry name" value="PK_Tyr_Ser-Thr"/>
    <property type="match status" value="1"/>
</dbReference>
<keyword evidence="8" id="KW-0472">Membrane</keyword>
<evidence type="ECO:0000256" key="6">
    <source>
        <dbReference type="PROSITE-ProRule" id="PRU10141"/>
    </source>
</evidence>
<keyword evidence="4" id="KW-0418">Kinase</keyword>
<feature type="domain" description="Protein kinase" evidence="9">
    <location>
        <begin position="646"/>
        <end position="947"/>
    </location>
</feature>
<evidence type="ECO:0000256" key="7">
    <source>
        <dbReference type="SAM" id="MobiDB-lite"/>
    </source>
</evidence>
<feature type="region of interest" description="Disordered" evidence="7">
    <location>
        <begin position="17"/>
        <end position="52"/>
    </location>
</feature>
<protein>
    <recommendedName>
        <fullName evidence="9">Protein kinase domain-containing protein</fullName>
    </recommendedName>
</protein>
<feature type="compositionally biased region" description="Acidic residues" evidence="7">
    <location>
        <begin position="38"/>
        <end position="52"/>
    </location>
</feature>
<sequence length="947" mass="104455">MTVVRKKLAVPHYLAGLGDGRAQPHGGAGVSVQHGPEPEAEANEEAEEEEDDAYISHLRKTVRDRTKKGKPPVGAAVQMAAAARQRLQYPQQHQPQPWGAGEAASKYYQHHYAASLPQHHDHPASIGPWQIAAFALLGAVILLSALFLHILADSSTNTTTSSTLHNNNNNTNMDGANPKESHTTKHKHQRRRPRRRSLYKKKTDDYWSSDDETDVEADLLSESVRGQGVYHRTDSQEGNDNTLIMNPSFHNHHDPYYNPHPYREQQSRQRKNSLTQPQTPIGSSASRNIYQAPAYRYPTPNNRNTAAASFSPSMVHRTVATPAMAGPPPPPPPPLMPTRVDPTNTLNVGAAFSTVSSLESFSHHDSSSIMMSGNYGSTSHSNSSGSQQQQLLLPHQTTMLQPRPSSLRSSGSGQRKSSSPTVTIQEPIREEEQTPQPGPREMVVGSPPGPVRRDSSMIEKTPRVRNGKVITEAMAMAQTPSPGRNSSHIQVDNGTEDSDFVMPFLPNLNPSMGSQAQQQPQQHQQVPEPVNMGDLHLYTRMESGSVFWQRPQQEDLSPHPLPLPQVVQTPDRLPAPPLLAPTPPDHPPSLRGNISEHFMEMVGSIDDSESLDSNDPRKNIQHKRPDLLMGTDSAASLQGAVNFDDLQLQEVIGGGGFGQVWKAMWNGTPVAVKVLTGSAQAHQVPRAILEEFAAEINLLKGMRHPNICLYMGACLAPPNRAIITELAANGSLWDALRLPLSAPYTACDGLTRHAWPMSLYQPDPRHGVPPSMSRTVSHVPPKSTWPWILVKKVACGSARGMNYLHSGKPPVLHRDLKSANILLDESYTPKVCDFGLSRLKAQDRSMTGNCGTVQWMAPEVLANQAYNEKADIYSYGIILWELLTRQCPYDDMSAIQCALAVLNRNHRPEIPRWCPPALQVLIRSCLKKNPEERPNFTEILQALDEMP</sequence>
<dbReference type="InterPro" id="IPR017441">
    <property type="entry name" value="Protein_kinase_ATP_BS"/>
</dbReference>
<dbReference type="GO" id="GO:0004674">
    <property type="term" value="F:protein serine/threonine kinase activity"/>
    <property type="evidence" value="ECO:0007669"/>
    <property type="project" value="UniProtKB-KW"/>
</dbReference>
<feature type="region of interest" description="Disordered" evidence="7">
    <location>
        <begin position="226"/>
        <end position="289"/>
    </location>
</feature>
<dbReference type="InterPro" id="IPR008271">
    <property type="entry name" value="Ser/Thr_kinase_AS"/>
</dbReference>
<feature type="compositionally biased region" description="Basic and acidic residues" evidence="7">
    <location>
        <begin position="251"/>
        <end position="267"/>
    </location>
</feature>
<evidence type="ECO:0000256" key="3">
    <source>
        <dbReference type="ARBA" id="ARBA00022741"/>
    </source>
</evidence>
<dbReference type="Gene3D" id="3.30.200.20">
    <property type="entry name" value="Phosphorylase Kinase, domain 1"/>
    <property type="match status" value="1"/>
</dbReference>
<feature type="region of interest" description="Disordered" evidence="7">
    <location>
        <begin position="157"/>
        <end position="214"/>
    </location>
</feature>
<dbReference type="PROSITE" id="PS50011">
    <property type="entry name" value="PROTEIN_KINASE_DOM"/>
    <property type="match status" value="1"/>
</dbReference>
<feature type="compositionally biased region" description="Basic residues" evidence="7">
    <location>
        <begin position="184"/>
        <end position="200"/>
    </location>
</feature>
<dbReference type="Gene3D" id="1.10.510.10">
    <property type="entry name" value="Transferase(Phosphotransferase) domain 1"/>
    <property type="match status" value="1"/>
</dbReference>
<keyword evidence="8" id="KW-1133">Transmembrane helix</keyword>
<dbReference type="InterPro" id="IPR011009">
    <property type="entry name" value="Kinase-like_dom_sf"/>
</dbReference>
<keyword evidence="1" id="KW-0723">Serine/threonine-protein kinase</keyword>
<dbReference type="PROSITE" id="PS00107">
    <property type="entry name" value="PROTEIN_KINASE_ATP"/>
    <property type="match status" value="1"/>
</dbReference>
<feature type="compositionally biased region" description="Pro residues" evidence="7">
    <location>
        <begin position="573"/>
        <end position="587"/>
    </location>
</feature>
<evidence type="ECO:0000256" key="2">
    <source>
        <dbReference type="ARBA" id="ARBA00022679"/>
    </source>
</evidence>
<reference evidence="10" key="1">
    <citation type="submission" date="2021-01" db="EMBL/GenBank/DDBJ databases">
        <authorList>
            <person name="Corre E."/>
            <person name="Pelletier E."/>
            <person name="Niang G."/>
            <person name="Scheremetjew M."/>
            <person name="Finn R."/>
            <person name="Kale V."/>
            <person name="Holt S."/>
            <person name="Cochrane G."/>
            <person name="Meng A."/>
            <person name="Brown T."/>
            <person name="Cohen L."/>
        </authorList>
    </citation>
    <scope>NUCLEOTIDE SEQUENCE</scope>
    <source>
        <strain evidence="10">CCMP127</strain>
    </source>
</reference>
<feature type="compositionally biased region" description="Polar residues" evidence="7">
    <location>
        <begin position="272"/>
        <end position="289"/>
    </location>
</feature>
<dbReference type="CDD" id="cd13999">
    <property type="entry name" value="STKc_MAP3K-like"/>
    <property type="match status" value="1"/>
</dbReference>
<dbReference type="PANTHER" id="PTHR44329">
    <property type="entry name" value="SERINE/THREONINE-PROTEIN KINASE TNNI3K-RELATED"/>
    <property type="match status" value="1"/>
</dbReference>
<feature type="compositionally biased region" description="Low complexity" evidence="7">
    <location>
        <begin position="399"/>
        <end position="420"/>
    </location>
</feature>
<organism evidence="10">
    <name type="scientific">Amphora coffeiformis</name>
    <dbReference type="NCBI Taxonomy" id="265554"/>
    <lineage>
        <taxon>Eukaryota</taxon>
        <taxon>Sar</taxon>
        <taxon>Stramenopiles</taxon>
        <taxon>Ochrophyta</taxon>
        <taxon>Bacillariophyta</taxon>
        <taxon>Bacillariophyceae</taxon>
        <taxon>Bacillariophycidae</taxon>
        <taxon>Thalassiophysales</taxon>
        <taxon>Catenulaceae</taxon>
        <taxon>Amphora</taxon>
    </lineage>
</organism>
<feature type="region of interest" description="Disordered" evidence="7">
    <location>
        <begin position="399"/>
        <end position="461"/>
    </location>
</feature>
<dbReference type="AlphaFoldDB" id="A0A6S8IK00"/>
<dbReference type="EMBL" id="HBIM01004420">
    <property type="protein sequence ID" value="CAE0405816.1"/>
    <property type="molecule type" value="Transcribed_RNA"/>
</dbReference>
<evidence type="ECO:0000259" key="9">
    <source>
        <dbReference type="PROSITE" id="PS50011"/>
    </source>
</evidence>
<dbReference type="PROSITE" id="PS00108">
    <property type="entry name" value="PROTEIN_KINASE_ST"/>
    <property type="match status" value="1"/>
</dbReference>
<accession>A0A6S8IK00</accession>
<feature type="transmembrane region" description="Helical" evidence="8">
    <location>
        <begin position="131"/>
        <end position="152"/>
    </location>
</feature>
<dbReference type="GO" id="GO:0005524">
    <property type="term" value="F:ATP binding"/>
    <property type="evidence" value="ECO:0007669"/>
    <property type="project" value="UniProtKB-UniRule"/>
</dbReference>
<feature type="compositionally biased region" description="Polar residues" evidence="7">
    <location>
        <begin position="236"/>
        <end position="249"/>
    </location>
</feature>
<evidence type="ECO:0000256" key="8">
    <source>
        <dbReference type="SAM" id="Phobius"/>
    </source>
</evidence>
<feature type="compositionally biased region" description="Pro residues" evidence="7">
    <location>
        <begin position="325"/>
        <end position="336"/>
    </location>
</feature>
<dbReference type="SUPFAM" id="SSF56112">
    <property type="entry name" value="Protein kinase-like (PK-like)"/>
    <property type="match status" value="1"/>
</dbReference>
<evidence type="ECO:0000313" key="11">
    <source>
        <dbReference type="EMBL" id="CAE0405819.1"/>
    </source>
</evidence>
<keyword evidence="3 6" id="KW-0547">Nucleotide-binding</keyword>
<evidence type="ECO:0000256" key="5">
    <source>
        <dbReference type="ARBA" id="ARBA00022840"/>
    </source>
</evidence>
<feature type="compositionally biased region" description="Basic and acidic residues" evidence="7">
    <location>
        <begin position="451"/>
        <end position="461"/>
    </location>
</feature>
<keyword evidence="2" id="KW-0808">Transferase</keyword>
<feature type="region of interest" description="Disordered" evidence="7">
    <location>
        <begin position="553"/>
        <end position="587"/>
    </location>
</feature>
<feature type="compositionally biased region" description="Low complexity" evidence="7">
    <location>
        <begin position="157"/>
        <end position="172"/>
    </location>
</feature>
<evidence type="ECO:0000256" key="4">
    <source>
        <dbReference type="ARBA" id="ARBA00022777"/>
    </source>
</evidence>
<dbReference type="InterPro" id="IPR001245">
    <property type="entry name" value="Ser-Thr/Tyr_kinase_cat_dom"/>
</dbReference>
<dbReference type="SMART" id="SM00220">
    <property type="entry name" value="S_TKc"/>
    <property type="match status" value="1"/>
</dbReference>
<evidence type="ECO:0000256" key="1">
    <source>
        <dbReference type="ARBA" id="ARBA00022527"/>
    </source>
</evidence>